<accession>A0A3E1EZX0</accession>
<comment type="caution">
    <text evidence="6">The sequence shown here is derived from an EMBL/GenBank/DDBJ whole genome shotgun (WGS) entry which is preliminary data.</text>
</comment>
<dbReference type="RefSeq" id="WP_116880098.1">
    <property type="nucleotide sequence ID" value="NZ_QURB01000002.1"/>
</dbReference>
<keyword evidence="3 6" id="KW-0418">Kinase</keyword>
<dbReference type="GO" id="GO:0016301">
    <property type="term" value="F:kinase activity"/>
    <property type="evidence" value="ECO:0007669"/>
    <property type="project" value="UniProtKB-KW"/>
</dbReference>
<dbReference type="OrthoDB" id="9786026at2"/>
<sequence length="288" mass="31916">MKKSIHFIINPISGIGEKNILPSLIQKHLDHSIFTYKILFTEHRGHARLLSKTAAEEGVDIVCVAGGDGSVNEAGTALINSSTSLAILPTGSGNGIARHLGLSLKLKRSIQRLNTFKLKHIDTVTLNQKKAIGVSGFGFDALIAKRFDEYHSRGFLSYIKLVLKEFRNYKGISVILNEKEEFSDLLFCSVANTSQFGNGFYISPNSELEDGQFEVVIVKMPQTFAFIGLLIASLRGQIHHSKYVEFYKTSEMQIRIKNSMGHIDGEPVNFKNLNINLKCNPSSLTVVT</sequence>
<evidence type="ECO:0000259" key="5">
    <source>
        <dbReference type="PROSITE" id="PS50146"/>
    </source>
</evidence>
<dbReference type="InterPro" id="IPR016064">
    <property type="entry name" value="NAD/diacylglycerol_kinase_sf"/>
</dbReference>
<dbReference type="Gene3D" id="3.40.50.10330">
    <property type="entry name" value="Probable inorganic polyphosphate/atp-NAD kinase, domain 1"/>
    <property type="match status" value="1"/>
</dbReference>
<dbReference type="AlphaFoldDB" id="A0A3E1EZX0"/>
<keyword evidence="4" id="KW-0067">ATP-binding</keyword>
<proteinExistence type="predicted"/>
<dbReference type="PROSITE" id="PS50146">
    <property type="entry name" value="DAGK"/>
    <property type="match status" value="1"/>
</dbReference>
<dbReference type="PANTHER" id="PTHR12358:SF106">
    <property type="entry name" value="LIPID KINASE YEGS"/>
    <property type="match status" value="1"/>
</dbReference>
<dbReference type="InterPro" id="IPR001206">
    <property type="entry name" value="Diacylglycerol_kinase_cat_dom"/>
</dbReference>
<evidence type="ECO:0000256" key="2">
    <source>
        <dbReference type="ARBA" id="ARBA00022741"/>
    </source>
</evidence>
<dbReference type="GO" id="GO:0005886">
    <property type="term" value="C:plasma membrane"/>
    <property type="evidence" value="ECO:0007669"/>
    <property type="project" value="TreeGrafter"/>
</dbReference>
<keyword evidence="7" id="KW-1185">Reference proteome</keyword>
<reference evidence="6 7" key="1">
    <citation type="submission" date="2018-08" db="EMBL/GenBank/DDBJ databases">
        <title>The draft genome squence of Brumimicrobium sp. N62.</title>
        <authorList>
            <person name="Du Z.-J."/>
            <person name="Luo H.-R."/>
        </authorList>
    </citation>
    <scope>NUCLEOTIDE SEQUENCE [LARGE SCALE GENOMIC DNA]</scope>
    <source>
        <strain evidence="6 7">N62</strain>
    </source>
</reference>
<evidence type="ECO:0000313" key="7">
    <source>
        <dbReference type="Proteomes" id="UP000257127"/>
    </source>
</evidence>
<dbReference type="InterPro" id="IPR045540">
    <property type="entry name" value="YegS/DAGK_C"/>
</dbReference>
<name>A0A3E1EZX0_9FLAO</name>
<dbReference type="SUPFAM" id="SSF111331">
    <property type="entry name" value="NAD kinase/diacylglycerol kinase-like"/>
    <property type="match status" value="1"/>
</dbReference>
<keyword evidence="2" id="KW-0547">Nucleotide-binding</keyword>
<evidence type="ECO:0000256" key="3">
    <source>
        <dbReference type="ARBA" id="ARBA00022777"/>
    </source>
</evidence>
<dbReference type="EMBL" id="QURB01000002">
    <property type="protein sequence ID" value="RFC55119.1"/>
    <property type="molecule type" value="Genomic_DNA"/>
</dbReference>
<dbReference type="Pfam" id="PF19279">
    <property type="entry name" value="YegS_C"/>
    <property type="match status" value="1"/>
</dbReference>
<dbReference type="Proteomes" id="UP000257127">
    <property type="component" value="Unassembled WGS sequence"/>
</dbReference>
<dbReference type="SMART" id="SM00046">
    <property type="entry name" value="DAGKc"/>
    <property type="match status" value="1"/>
</dbReference>
<dbReference type="PANTHER" id="PTHR12358">
    <property type="entry name" value="SPHINGOSINE KINASE"/>
    <property type="match status" value="1"/>
</dbReference>
<organism evidence="6 7">
    <name type="scientific">Brumimicrobium aurantiacum</name>
    <dbReference type="NCBI Taxonomy" id="1737063"/>
    <lineage>
        <taxon>Bacteria</taxon>
        <taxon>Pseudomonadati</taxon>
        <taxon>Bacteroidota</taxon>
        <taxon>Flavobacteriia</taxon>
        <taxon>Flavobacteriales</taxon>
        <taxon>Crocinitomicaceae</taxon>
        <taxon>Brumimicrobium</taxon>
    </lineage>
</organism>
<dbReference type="Gene3D" id="2.60.200.40">
    <property type="match status" value="1"/>
</dbReference>
<protein>
    <submittedName>
        <fullName evidence="6">Diacylglycerol kinase family lipid kinase</fullName>
    </submittedName>
</protein>
<dbReference type="GO" id="GO:0005524">
    <property type="term" value="F:ATP binding"/>
    <property type="evidence" value="ECO:0007669"/>
    <property type="project" value="UniProtKB-KW"/>
</dbReference>
<gene>
    <name evidence="6" type="ORF">DXU93_04675</name>
</gene>
<evidence type="ECO:0000256" key="1">
    <source>
        <dbReference type="ARBA" id="ARBA00022679"/>
    </source>
</evidence>
<dbReference type="Pfam" id="PF00781">
    <property type="entry name" value="DAGK_cat"/>
    <property type="match status" value="1"/>
</dbReference>
<evidence type="ECO:0000313" key="6">
    <source>
        <dbReference type="EMBL" id="RFC55119.1"/>
    </source>
</evidence>
<feature type="domain" description="DAGKc" evidence="5">
    <location>
        <begin position="1"/>
        <end position="130"/>
    </location>
</feature>
<evidence type="ECO:0000256" key="4">
    <source>
        <dbReference type="ARBA" id="ARBA00022840"/>
    </source>
</evidence>
<dbReference type="InterPro" id="IPR050187">
    <property type="entry name" value="Lipid_Phosphate_FormReg"/>
</dbReference>
<dbReference type="InterPro" id="IPR017438">
    <property type="entry name" value="ATP-NAD_kinase_N"/>
</dbReference>
<keyword evidence="1" id="KW-0808">Transferase</keyword>